<dbReference type="GO" id="GO:0007508">
    <property type="term" value="P:larval heart development"/>
    <property type="evidence" value="ECO:0007669"/>
    <property type="project" value="TreeGrafter"/>
</dbReference>
<dbReference type="GO" id="GO:0031012">
    <property type="term" value="C:extracellular matrix"/>
    <property type="evidence" value="ECO:0007669"/>
    <property type="project" value="TreeGrafter"/>
</dbReference>
<name>G7YK60_CLOSI</name>
<dbReference type="Proteomes" id="UP000008909">
    <property type="component" value="Unassembled WGS sequence"/>
</dbReference>
<keyword evidence="3" id="KW-1185">Reference proteome</keyword>
<feature type="transmembrane region" description="Helical" evidence="1">
    <location>
        <begin position="74"/>
        <end position="94"/>
    </location>
</feature>
<evidence type="ECO:0008006" key="4">
    <source>
        <dbReference type="Google" id="ProtNLM"/>
    </source>
</evidence>
<keyword evidence="1" id="KW-1133">Transmembrane helix</keyword>
<dbReference type="EMBL" id="DF143474">
    <property type="protein sequence ID" value="GAA53342.1"/>
    <property type="molecule type" value="Genomic_DNA"/>
</dbReference>
<dbReference type="PANTHER" id="PTHR33395">
    <property type="entry name" value="TRANSCRIPTASE, PUTATIVE-RELATED-RELATED"/>
    <property type="match status" value="1"/>
</dbReference>
<sequence length="627" mass="71998">MKTCQPIRYMFSAVVSSRLVCRKLKLNEASSTQAYGDLNIFTTERQTQRFQNPLNRLLVLQLWTYKSGRASTHILMIDINIPQLLLFLVLGYLMSVHFSQLGAIRQGSSGKGFRFFLQLAQEATRTFQAKGSETVTQYIGRCSTSDTNHEKNTAYTPIRNLVYPESPIDISYDTLKKVLQHFEPINFVAAERARFNMLRRSQRKSILGAAALAEVVQQSAWTQHVVAPTRYRTGQRPSLLDLVITNERHFVDQTISNAPLGHTDHCVLTFDFICYWARNPEPQTWIRNFCRADFSGMRIFLEQGDTEDELAFRKMRNRCKSEIRQWNIRKQATILDLARKNRNVLFKCMRHRRRNNPSAFYLRDRNGEPTGDLIVVSVFYSEHYVGLYSAPASSSHPTLSRRNNERPLSDLVLTMEDTCQLLHKINPFRASRLDEVHPRILKETSLTLATQFYLVLRQSLDEGHLPSSWKKAIVTIVYKTLGQLWPGSSRSIGHTTCCASRNRPKKAFAVSRMIRRTFSRITRMDFQILYGAYVRPLLEYANQAVYSGHTKDVILIERVQRAATKMVAGERQLLNDKNKTGPGNLGESPDPVYQSVKLMTRIVLAGRKIVHICKPDETCKPPNSLRL</sequence>
<proteinExistence type="predicted"/>
<keyword evidence="1" id="KW-0472">Membrane</keyword>
<dbReference type="PANTHER" id="PTHR33395:SF22">
    <property type="entry name" value="REVERSE TRANSCRIPTASE DOMAIN-CONTAINING PROTEIN"/>
    <property type="match status" value="1"/>
</dbReference>
<reference evidence="2" key="1">
    <citation type="journal article" date="2011" name="Genome Biol.">
        <title>The draft genome of the carcinogenic human liver fluke Clonorchis sinensis.</title>
        <authorList>
            <person name="Wang X."/>
            <person name="Chen W."/>
            <person name="Huang Y."/>
            <person name="Sun J."/>
            <person name="Men J."/>
            <person name="Liu H."/>
            <person name="Luo F."/>
            <person name="Guo L."/>
            <person name="Lv X."/>
            <person name="Deng C."/>
            <person name="Zhou C."/>
            <person name="Fan Y."/>
            <person name="Li X."/>
            <person name="Huang L."/>
            <person name="Hu Y."/>
            <person name="Liang C."/>
            <person name="Hu X."/>
            <person name="Xu J."/>
            <person name="Yu X."/>
        </authorList>
    </citation>
    <scope>NUCLEOTIDE SEQUENCE [LARGE SCALE GENOMIC DNA]</scope>
    <source>
        <strain evidence="2">Henan</strain>
    </source>
</reference>
<evidence type="ECO:0000313" key="2">
    <source>
        <dbReference type="EMBL" id="GAA53342.1"/>
    </source>
</evidence>
<accession>G7YK60</accession>
<reference key="2">
    <citation type="submission" date="2011-10" db="EMBL/GenBank/DDBJ databases">
        <title>The genome and transcriptome sequence of Clonorchis sinensis provide insights into the carcinogenic liver fluke.</title>
        <authorList>
            <person name="Wang X."/>
            <person name="Huang Y."/>
            <person name="Chen W."/>
            <person name="Liu H."/>
            <person name="Guo L."/>
            <person name="Chen Y."/>
            <person name="Luo F."/>
            <person name="Zhou W."/>
            <person name="Sun J."/>
            <person name="Mao Q."/>
            <person name="Liang P."/>
            <person name="Zhou C."/>
            <person name="Tian Y."/>
            <person name="Men J."/>
            <person name="Lv X."/>
            <person name="Huang L."/>
            <person name="Zhou J."/>
            <person name="Hu Y."/>
            <person name="Li R."/>
            <person name="Zhang F."/>
            <person name="Lei H."/>
            <person name="Li X."/>
            <person name="Hu X."/>
            <person name="Liang C."/>
            <person name="Xu J."/>
            <person name="Wu Z."/>
            <person name="Yu X."/>
        </authorList>
    </citation>
    <scope>NUCLEOTIDE SEQUENCE</scope>
    <source>
        <strain>Henan</strain>
    </source>
</reference>
<organism evidence="2 3">
    <name type="scientific">Clonorchis sinensis</name>
    <name type="common">Chinese liver fluke</name>
    <dbReference type="NCBI Taxonomy" id="79923"/>
    <lineage>
        <taxon>Eukaryota</taxon>
        <taxon>Metazoa</taxon>
        <taxon>Spiralia</taxon>
        <taxon>Lophotrochozoa</taxon>
        <taxon>Platyhelminthes</taxon>
        <taxon>Trematoda</taxon>
        <taxon>Digenea</taxon>
        <taxon>Opisthorchiida</taxon>
        <taxon>Opisthorchiata</taxon>
        <taxon>Opisthorchiidae</taxon>
        <taxon>Clonorchis</taxon>
    </lineage>
</organism>
<keyword evidence="1" id="KW-0812">Transmembrane</keyword>
<dbReference type="AlphaFoldDB" id="G7YK60"/>
<dbReference type="GO" id="GO:0061343">
    <property type="term" value="P:cell adhesion involved in heart morphogenesis"/>
    <property type="evidence" value="ECO:0007669"/>
    <property type="project" value="TreeGrafter"/>
</dbReference>
<evidence type="ECO:0000256" key="1">
    <source>
        <dbReference type="SAM" id="Phobius"/>
    </source>
</evidence>
<evidence type="ECO:0000313" key="3">
    <source>
        <dbReference type="Proteomes" id="UP000008909"/>
    </source>
</evidence>
<protein>
    <recommendedName>
        <fullName evidence="4">Endonuclease/exonuclease/phosphatase domain-containing protein</fullName>
    </recommendedName>
</protein>
<gene>
    <name evidence="2" type="ORF">CLF_110053</name>
</gene>